<organism evidence="3">
    <name type="scientific">Salix viminalis</name>
    <name type="common">Common osier</name>
    <name type="synonym">Basket willow</name>
    <dbReference type="NCBI Taxonomy" id="40686"/>
    <lineage>
        <taxon>Eukaryota</taxon>
        <taxon>Viridiplantae</taxon>
        <taxon>Streptophyta</taxon>
        <taxon>Embryophyta</taxon>
        <taxon>Tracheophyta</taxon>
        <taxon>Spermatophyta</taxon>
        <taxon>Magnoliopsida</taxon>
        <taxon>eudicotyledons</taxon>
        <taxon>Gunneridae</taxon>
        <taxon>Pentapetalae</taxon>
        <taxon>rosids</taxon>
        <taxon>fabids</taxon>
        <taxon>Malpighiales</taxon>
        <taxon>Salicaceae</taxon>
        <taxon>Saliceae</taxon>
        <taxon>Salix</taxon>
    </lineage>
</organism>
<comment type="similarity">
    <text evidence="1">Belongs to the PPR family. P subfamily.</text>
</comment>
<dbReference type="NCBIfam" id="TIGR00756">
    <property type="entry name" value="PPR"/>
    <property type="match status" value="1"/>
</dbReference>
<evidence type="ECO:0000256" key="2">
    <source>
        <dbReference type="ARBA" id="ARBA00022737"/>
    </source>
</evidence>
<dbReference type="InterPro" id="IPR011990">
    <property type="entry name" value="TPR-like_helical_dom_sf"/>
</dbReference>
<dbReference type="InterPro" id="IPR002885">
    <property type="entry name" value="PPR_rpt"/>
</dbReference>
<name>A0A6N2LD86_SALVM</name>
<evidence type="ECO:0000313" key="3">
    <source>
        <dbReference type="EMBL" id="VFU39022.1"/>
    </source>
</evidence>
<dbReference type="Gene3D" id="1.25.40.10">
    <property type="entry name" value="Tetratricopeptide repeat domain"/>
    <property type="match status" value="1"/>
</dbReference>
<sequence length="80" mass="9367">MSAVMEYMQRYHYSWTIVTYNVVIDAFGRAGDLKQMELMRSERIKPSCVTLCSLVRAYREAGKPEKIRSVLRFIENSDIN</sequence>
<dbReference type="EMBL" id="CAADRP010001458">
    <property type="protein sequence ID" value="VFU39022.1"/>
    <property type="molecule type" value="Genomic_DNA"/>
</dbReference>
<evidence type="ECO:0008006" key="4">
    <source>
        <dbReference type="Google" id="ProtNLM"/>
    </source>
</evidence>
<dbReference type="PANTHER" id="PTHR47447:SF17">
    <property type="entry name" value="OS12G0638900 PROTEIN"/>
    <property type="match status" value="1"/>
</dbReference>
<gene>
    <name evidence="3" type="ORF">SVIM_LOCUS214714</name>
</gene>
<evidence type="ECO:0000256" key="1">
    <source>
        <dbReference type="ARBA" id="ARBA00007626"/>
    </source>
</evidence>
<proteinExistence type="inferred from homology"/>
<dbReference type="AlphaFoldDB" id="A0A6N2LD86"/>
<accession>A0A6N2LD86</accession>
<keyword evidence="2" id="KW-0677">Repeat</keyword>
<dbReference type="PANTHER" id="PTHR47447">
    <property type="entry name" value="OS03G0856100 PROTEIN"/>
    <property type="match status" value="1"/>
</dbReference>
<protein>
    <recommendedName>
        <fullName evidence="4">Pentatricopeptide repeat-containing protein</fullName>
    </recommendedName>
</protein>
<dbReference type="Pfam" id="PF01535">
    <property type="entry name" value="PPR"/>
    <property type="match status" value="2"/>
</dbReference>
<reference evidence="3" key="1">
    <citation type="submission" date="2019-03" db="EMBL/GenBank/DDBJ databases">
        <authorList>
            <person name="Mank J."/>
            <person name="Almeida P."/>
        </authorList>
    </citation>
    <scope>NUCLEOTIDE SEQUENCE</scope>
    <source>
        <strain evidence="3">78183</strain>
    </source>
</reference>